<feature type="transmembrane region" description="Helical" evidence="8">
    <location>
        <begin position="415"/>
        <end position="434"/>
    </location>
</feature>
<dbReference type="InterPro" id="IPR005829">
    <property type="entry name" value="Sugar_transporter_CS"/>
</dbReference>
<dbReference type="InterPro" id="IPR050814">
    <property type="entry name" value="Myo-inositol_Transporter"/>
</dbReference>
<evidence type="ECO:0000256" key="7">
    <source>
        <dbReference type="RuleBase" id="RU003346"/>
    </source>
</evidence>
<feature type="transmembrane region" description="Helical" evidence="8">
    <location>
        <begin position="169"/>
        <end position="191"/>
    </location>
</feature>
<feature type="transmembrane region" description="Helical" evidence="8">
    <location>
        <begin position="53"/>
        <end position="74"/>
    </location>
</feature>
<dbReference type="Gene3D" id="1.20.1250.20">
    <property type="entry name" value="MFS general substrate transporter like domains"/>
    <property type="match status" value="1"/>
</dbReference>
<dbReference type="PROSITE" id="PS50850">
    <property type="entry name" value="MFS"/>
    <property type="match status" value="1"/>
</dbReference>
<evidence type="ECO:0000256" key="8">
    <source>
        <dbReference type="SAM" id="Phobius"/>
    </source>
</evidence>
<feature type="domain" description="Major facilitator superfamily (MFS) profile" evidence="9">
    <location>
        <begin position="17"/>
        <end position="438"/>
    </location>
</feature>
<feature type="transmembrane region" description="Helical" evidence="8">
    <location>
        <begin position="282"/>
        <end position="308"/>
    </location>
</feature>
<feature type="transmembrane region" description="Helical" evidence="8">
    <location>
        <begin position="245"/>
        <end position="270"/>
    </location>
</feature>
<keyword evidence="6 8" id="KW-0472">Membrane</keyword>
<proteinExistence type="inferred from homology"/>
<dbReference type="PANTHER" id="PTHR48020:SF12">
    <property type="entry name" value="PROTON MYO-INOSITOL COTRANSPORTER"/>
    <property type="match status" value="1"/>
</dbReference>
<dbReference type="NCBIfam" id="TIGR00879">
    <property type="entry name" value="SP"/>
    <property type="match status" value="1"/>
</dbReference>
<feature type="transmembrane region" description="Helical" evidence="8">
    <location>
        <begin position="315"/>
        <end position="337"/>
    </location>
</feature>
<reference evidence="10 11" key="1">
    <citation type="submission" date="2020-09" db="EMBL/GenBank/DDBJ databases">
        <title>Diversity and distribution of actinomycetes associated with coral in the coast of Hainan.</title>
        <authorList>
            <person name="Li F."/>
        </authorList>
    </citation>
    <scope>NUCLEOTIDE SEQUENCE [LARGE SCALE GENOMIC DNA]</scope>
    <source>
        <strain evidence="10 11">HNM0947</strain>
    </source>
</reference>
<keyword evidence="5 8" id="KW-1133">Transmembrane helix</keyword>
<dbReference type="Proteomes" id="UP000806528">
    <property type="component" value="Unassembled WGS sequence"/>
</dbReference>
<organism evidence="10 11">
    <name type="scientific">Nocardiopsis coralli</name>
    <dbReference type="NCBI Taxonomy" id="2772213"/>
    <lineage>
        <taxon>Bacteria</taxon>
        <taxon>Bacillati</taxon>
        <taxon>Actinomycetota</taxon>
        <taxon>Actinomycetes</taxon>
        <taxon>Streptosporangiales</taxon>
        <taxon>Nocardiopsidaceae</taxon>
        <taxon>Nocardiopsis</taxon>
    </lineage>
</organism>
<dbReference type="InterPro" id="IPR036259">
    <property type="entry name" value="MFS_trans_sf"/>
</dbReference>
<dbReference type="EMBL" id="JADBGI010000016">
    <property type="protein sequence ID" value="MBE3000655.1"/>
    <property type="molecule type" value="Genomic_DNA"/>
</dbReference>
<feature type="transmembrane region" description="Helical" evidence="8">
    <location>
        <begin position="108"/>
        <end position="130"/>
    </location>
</feature>
<keyword evidence="4 8" id="KW-0812">Transmembrane</keyword>
<evidence type="ECO:0000256" key="6">
    <source>
        <dbReference type="ARBA" id="ARBA00023136"/>
    </source>
</evidence>
<evidence type="ECO:0000313" key="10">
    <source>
        <dbReference type="EMBL" id="MBE3000655.1"/>
    </source>
</evidence>
<dbReference type="InterPro" id="IPR005828">
    <property type="entry name" value="MFS_sugar_transport-like"/>
</dbReference>
<dbReference type="InterPro" id="IPR003663">
    <property type="entry name" value="Sugar/inositol_transpt"/>
</dbReference>
<dbReference type="Pfam" id="PF00083">
    <property type="entry name" value="Sugar_tr"/>
    <property type="match status" value="1"/>
</dbReference>
<evidence type="ECO:0000256" key="2">
    <source>
        <dbReference type="ARBA" id="ARBA00010992"/>
    </source>
</evidence>
<evidence type="ECO:0000313" key="11">
    <source>
        <dbReference type="Proteomes" id="UP000806528"/>
    </source>
</evidence>
<dbReference type="PROSITE" id="PS00216">
    <property type="entry name" value="SUGAR_TRANSPORT_1"/>
    <property type="match status" value="1"/>
</dbReference>
<sequence>MSFIHDIRNSSRSVVVVALSAVALGITYGYDISNIAGALLFLETDLGLSSGELAGLATAVVVGQIVGALNGGWISNAIGRKLSMQLIAIGYVGFSVLCAIAPEYASLLAARFGLGITIGISLIVVPVFIAESSPTRVRGGLMVAYQVTTVAGIIAGYLVAWLLAATESWRAILGMAAVPAALVFFLLLRVVETPHWYLLKGRVRAARASLERINPGHDPQPLIARIEADLQQETGRLRDMFRGHLLRASVFAIGLGFFIQITGINATIYYSPHIFADLGFSGHAALLGLPAIVQFCALLAVIVSMFVVDNAGRRPVLLTGVGTMIVANTVLVAVFALSDGFGGWTSVVGFAAIVLFTMGYTFGFGALVWVYAGETFPAKYRALGASLMLTANLTANAIVAQAFPPLLESVGGAGVFGIFGALAAIAFVFIWFLAPETKDRDLDEIARYWANGARWDVPSITPDRTAR</sequence>
<dbReference type="RefSeq" id="WP_193123262.1">
    <property type="nucleotide sequence ID" value="NZ_JADBGI010000016.1"/>
</dbReference>
<evidence type="ECO:0000256" key="5">
    <source>
        <dbReference type="ARBA" id="ARBA00022989"/>
    </source>
</evidence>
<dbReference type="PRINTS" id="PR00171">
    <property type="entry name" value="SUGRTRNSPORT"/>
</dbReference>
<dbReference type="SUPFAM" id="SSF103473">
    <property type="entry name" value="MFS general substrate transporter"/>
    <property type="match status" value="1"/>
</dbReference>
<dbReference type="InterPro" id="IPR020846">
    <property type="entry name" value="MFS_dom"/>
</dbReference>
<feature type="transmembrane region" description="Helical" evidence="8">
    <location>
        <begin position="86"/>
        <end position="102"/>
    </location>
</feature>
<feature type="transmembrane region" description="Helical" evidence="8">
    <location>
        <begin position="142"/>
        <end position="163"/>
    </location>
</feature>
<keyword evidence="3 7" id="KW-0813">Transport</keyword>
<accession>A0ABR9P9Y6</accession>
<keyword evidence="11" id="KW-1185">Reference proteome</keyword>
<comment type="caution">
    <text evidence="10">The sequence shown here is derived from an EMBL/GenBank/DDBJ whole genome shotgun (WGS) entry which is preliminary data.</text>
</comment>
<evidence type="ECO:0000256" key="4">
    <source>
        <dbReference type="ARBA" id="ARBA00022692"/>
    </source>
</evidence>
<feature type="transmembrane region" description="Helical" evidence="8">
    <location>
        <begin position="343"/>
        <end position="370"/>
    </location>
</feature>
<gene>
    <name evidence="10" type="ORF">IDM40_18390</name>
</gene>
<dbReference type="PANTHER" id="PTHR48020">
    <property type="entry name" value="PROTON MYO-INOSITOL COTRANSPORTER"/>
    <property type="match status" value="1"/>
</dbReference>
<protein>
    <submittedName>
        <fullName evidence="10">Sugar porter family MFS transporter</fullName>
    </submittedName>
</protein>
<evidence type="ECO:0000259" key="9">
    <source>
        <dbReference type="PROSITE" id="PS50850"/>
    </source>
</evidence>
<evidence type="ECO:0000256" key="3">
    <source>
        <dbReference type="ARBA" id="ARBA00022448"/>
    </source>
</evidence>
<evidence type="ECO:0000256" key="1">
    <source>
        <dbReference type="ARBA" id="ARBA00004651"/>
    </source>
</evidence>
<comment type="subcellular location">
    <subcellularLocation>
        <location evidence="1">Cell membrane</location>
        <topology evidence="1">Multi-pass membrane protein</topology>
    </subcellularLocation>
</comment>
<feature type="transmembrane region" description="Helical" evidence="8">
    <location>
        <begin position="382"/>
        <end position="403"/>
    </location>
</feature>
<comment type="similarity">
    <text evidence="2 7">Belongs to the major facilitator superfamily. Sugar transporter (TC 2.A.1.1) family.</text>
</comment>
<name>A0ABR9P9Y6_9ACTN</name>